<gene>
    <name evidence="1" type="ORF">RhiirC2_818176</name>
</gene>
<comment type="caution">
    <text evidence="1">The sequence shown here is derived from an EMBL/GenBank/DDBJ whole genome shotgun (WGS) entry which is preliminary data.</text>
</comment>
<proteinExistence type="predicted"/>
<reference evidence="1 2" key="2">
    <citation type="submission" date="2017-10" db="EMBL/GenBank/DDBJ databases">
        <title>Extensive intraspecific genome diversity in a model arbuscular mycorrhizal fungus.</title>
        <authorList>
            <person name="Chen E.C.H."/>
            <person name="Morin E."/>
            <person name="Baudet D."/>
            <person name="Noel J."/>
            <person name="Ndikumana S."/>
            <person name="Charron P."/>
            <person name="St-Onge C."/>
            <person name="Giorgi J."/>
            <person name="Grigoriev I.V."/>
            <person name="Roux C."/>
            <person name="Martin F.M."/>
            <person name="Corradi N."/>
        </authorList>
    </citation>
    <scope>NUCLEOTIDE SEQUENCE [LARGE SCALE GENOMIC DNA]</scope>
    <source>
        <strain evidence="1 2">C2</strain>
    </source>
</reference>
<protein>
    <submittedName>
        <fullName evidence="1">Uncharacterized protein</fullName>
    </submittedName>
</protein>
<evidence type="ECO:0000313" key="1">
    <source>
        <dbReference type="EMBL" id="PKK75316.1"/>
    </source>
</evidence>
<dbReference type="VEuPathDB" id="FungiDB:FUN_015793"/>
<dbReference type="Proteomes" id="UP000233469">
    <property type="component" value="Unassembled WGS sequence"/>
</dbReference>
<dbReference type="AlphaFoldDB" id="A0A2N1NN33"/>
<evidence type="ECO:0000313" key="2">
    <source>
        <dbReference type="Proteomes" id="UP000233469"/>
    </source>
</evidence>
<reference evidence="1 2" key="1">
    <citation type="submission" date="2016-04" db="EMBL/GenBank/DDBJ databases">
        <title>Genome analyses suggest a sexual origin of heterokaryosis in a supposedly ancient asexual fungus.</title>
        <authorList>
            <person name="Ropars J."/>
            <person name="Sedzielewska K."/>
            <person name="Noel J."/>
            <person name="Charron P."/>
            <person name="Farinelli L."/>
            <person name="Marton T."/>
            <person name="Kruger M."/>
            <person name="Pelin A."/>
            <person name="Brachmann A."/>
            <person name="Corradi N."/>
        </authorList>
    </citation>
    <scope>NUCLEOTIDE SEQUENCE [LARGE SCALE GENOMIC DNA]</scope>
    <source>
        <strain evidence="1 2">C2</strain>
    </source>
</reference>
<accession>A0A2N1NN33</accession>
<dbReference type="EMBL" id="LLXL01000250">
    <property type="protein sequence ID" value="PKK75316.1"/>
    <property type="molecule type" value="Genomic_DNA"/>
</dbReference>
<organism evidence="1 2">
    <name type="scientific">Rhizophagus irregularis</name>
    <dbReference type="NCBI Taxonomy" id="588596"/>
    <lineage>
        <taxon>Eukaryota</taxon>
        <taxon>Fungi</taxon>
        <taxon>Fungi incertae sedis</taxon>
        <taxon>Mucoromycota</taxon>
        <taxon>Glomeromycotina</taxon>
        <taxon>Glomeromycetes</taxon>
        <taxon>Glomerales</taxon>
        <taxon>Glomeraceae</taxon>
        <taxon>Rhizophagus</taxon>
    </lineage>
</organism>
<sequence>MKSAYLMYVTQGIDENNKKEKWNKLTAEAGRSNKGKIPGWFTCLEKALIKDQFTHEVYSCYEISKDVYDDYRNERKVNYGIGRKFIRGLTSIRTKAKVEVYIDNESVFNTWQQLFVKEELIRLEF</sequence>
<name>A0A2N1NN33_9GLOM</name>